<dbReference type="InterPro" id="IPR013785">
    <property type="entry name" value="Aldolase_TIM"/>
</dbReference>
<dbReference type="Gene3D" id="3.20.20.70">
    <property type="entry name" value="Aldolase class I"/>
    <property type="match status" value="1"/>
</dbReference>
<evidence type="ECO:0000256" key="6">
    <source>
        <dbReference type="ARBA" id="ARBA00022822"/>
    </source>
</evidence>
<dbReference type="InterPro" id="IPR044643">
    <property type="entry name" value="TrpF_fam"/>
</dbReference>
<evidence type="ECO:0000256" key="5">
    <source>
        <dbReference type="ARBA" id="ARBA00022605"/>
    </source>
</evidence>
<dbReference type="EMBL" id="AJJU01000004">
    <property type="protein sequence ID" value="EID75666.1"/>
    <property type="molecule type" value="Genomic_DNA"/>
</dbReference>
<dbReference type="HAMAP" id="MF_00135">
    <property type="entry name" value="PRAI"/>
    <property type="match status" value="1"/>
</dbReference>
<evidence type="ECO:0000256" key="1">
    <source>
        <dbReference type="ARBA" id="ARBA00001164"/>
    </source>
</evidence>
<evidence type="ECO:0000256" key="9">
    <source>
        <dbReference type="HAMAP-Rule" id="MF_00135"/>
    </source>
</evidence>
<dbReference type="SUPFAM" id="SSF51366">
    <property type="entry name" value="Ribulose-phoshate binding barrel"/>
    <property type="match status" value="1"/>
</dbReference>
<feature type="domain" description="N-(5'phosphoribosyl) anthranilate isomerase (PRAI)" evidence="10">
    <location>
        <begin position="3"/>
        <end position="204"/>
    </location>
</feature>
<reference evidence="11 12" key="1">
    <citation type="journal article" date="2012" name="J. Bacteriol.">
        <title>Genome Sequence of the Halotolerant Bacterium Imtechella halotolerans K1T.</title>
        <authorList>
            <person name="Kumar S."/>
            <person name="Vikram S."/>
            <person name="Subramanian S."/>
            <person name="Raghava G.P."/>
            <person name="Pinnaka A.K."/>
        </authorList>
    </citation>
    <scope>NUCLEOTIDE SEQUENCE [LARGE SCALE GENOMIC DNA]</scope>
    <source>
        <strain evidence="11 12">K1</strain>
    </source>
</reference>
<dbReference type="eggNOG" id="COG0135">
    <property type="taxonomic scope" value="Bacteria"/>
</dbReference>
<dbReference type="PANTHER" id="PTHR42894">
    <property type="entry name" value="N-(5'-PHOSPHORIBOSYL)ANTHRANILATE ISOMERASE"/>
    <property type="match status" value="1"/>
</dbReference>
<dbReference type="InterPro" id="IPR011060">
    <property type="entry name" value="RibuloseP-bd_barrel"/>
</dbReference>
<comment type="catalytic activity">
    <reaction evidence="1 9">
        <text>N-(5-phospho-beta-D-ribosyl)anthranilate = 1-(2-carboxyphenylamino)-1-deoxy-D-ribulose 5-phosphate</text>
        <dbReference type="Rhea" id="RHEA:21540"/>
        <dbReference type="ChEBI" id="CHEBI:18277"/>
        <dbReference type="ChEBI" id="CHEBI:58613"/>
        <dbReference type="EC" id="5.3.1.24"/>
    </reaction>
</comment>
<comment type="pathway">
    <text evidence="2 9">Amino-acid biosynthesis; L-tryptophan biosynthesis; L-tryptophan from chorismate: step 3/5.</text>
</comment>
<dbReference type="STRING" id="946077.W5A_05608"/>
<comment type="caution">
    <text evidence="11">The sequence shown here is derived from an EMBL/GenBank/DDBJ whole genome shotgun (WGS) entry which is preliminary data.</text>
</comment>
<dbReference type="GO" id="GO:0000162">
    <property type="term" value="P:L-tryptophan biosynthetic process"/>
    <property type="evidence" value="ECO:0007669"/>
    <property type="project" value="UniProtKB-UniRule"/>
</dbReference>
<evidence type="ECO:0000313" key="11">
    <source>
        <dbReference type="EMBL" id="EID75666.1"/>
    </source>
</evidence>
<evidence type="ECO:0000256" key="4">
    <source>
        <dbReference type="ARBA" id="ARBA00022272"/>
    </source>
</evidence>
<dbReference type="RefSeq" id="WP_008238276.1">
    <property type="nucleotide sequence ID" value="NZ_AJJU01000004.1"/>
</dbReference>
<proteinExistence type="inferred from homology"/>
<sequence length="209" mass="23732">MKVKVCGMKYMDNILQVGALQPDYMGFIFYKNSTRYIANELIPALSQNINKVGVFVDASLKDIEIAVHKYHLQVVQLHGEETPSFCKSLQKSLNVKIIKAFPVNDYFDFSIVRDFEPYVSFFLFDTQGKLPGGNGYSFNWSLLESYPSNKPFFLSGGISLDSIESLKKFMYSSAAKHCHAIDLNSRFEVIPGVKDVEKLKAFQQILQTL</sequence>
<dbReference type="OrthoDB" id="9786954at2"/>
<dbReference type="InterPro" id="IPR001240">
    <property type="entry name" value="PRAI_dom"/>
</dbReference>
<evidence type="ECO:0000256" key="2">
    <source>
        <dbReference type="ARBA" id="ARBA00004664"/>
    </source>
</evidence>
<dbReference type="GO" id="GO:0004640">
    <property type="term" value="F:phosphoribosylanthranilate isomerase activity"/>
    <property type="evidence" value="ECO:0007669"/>
    <property type="project" value="UniProtKB-UniRule"/>
</dbReference>
<comment type="similarity">
    <text evidence="9">Belongs to the TrpF family.</text>
</comment>
<dbReference type="UniPathway" id="UPA00035">
    <property type="reaction ID" value="UER00042"/>
</dbReference>
<gene>
    <name evidence="9" type="primary">trpF</name>
    <name evidence="11" type="ORF">W5A_05608</name>
</gene>
<keyword evidence="8 9" id="KW-0413">Isomerase</keyword>
<keyword evidence="6 9" id="KW-0822">Tryptophan biosynthesis</keyword>
<evidence type="ECO:0000256" key="8">
    <source>
        <dbReference type="ARBA" id="ARBA00023235"/>
    </source>
</evidence>
<keyword evidence="5 9" id="KW-0028">Amino-acid biosynthesis</keyword>
<dbReference type="Proteomes" id="UP000005938">
    <property type="component" value="Unassembled WGS sequence"/>
</dbReference>
<protein>
    <recommendedName>
        <fullName evidence="4 9">N-(5'-phosphoribosyl)anthranilate isomerase</fullName>
        <shortName evidence="9">PRAI</shortName>
        <ecNumber evidence="3 9">5.3.1.24</ecNumber>
    </recommendedName>
</protein>
<keyword evidence="7 9" id="KW-0057">Aromatic amino acid biosynthesis</keyword>
<keyword evidence="12" id="KW-1185">Reference proteome</keyword>
<organism evidence="11 12">
    <name type="scientific">Imtechella halotolerans K1</name>
    <dbReference type="NCBI Taxonomy" id="946077"/>
    <lineage>
        <taxon>Bacteria</taxon>
        <taxon>Pseudomonadati</taxon>
        <taxon>Bacteroidota</taxon>
        <taxon>Flavobacteriia</taxon>
        <taxon>Flavobacteriales</taxon>
        <taxon>Flavobacteriaceae</taxon>
        <taxon>Imtechella</taxon>
    </lineage>
</organism>
<dbReference type="CDD" id="cd00405">
    <property type="entry name" value="PRAI"/>
    <property type="match status" value="1"/>
</dbReference>
<dbReference type="Pfam" id="PF00697">
    <property type="entry name" value="PRAI"/>
    <property type="match status" value="1"/>
</dbReference>
<evidence type="ECO:0000259" key="10">
    <source>
        <dbReference type="Pfam" id="PF00697"/>
    </source>
</evidence>
<name>I0WH00_9FLAO</name>
<accession>I0WH00</accession>
<dbReference type="PANTHER" id="PTHR42894:SF1">
    <property type="entry name" value="N-(5'-PHOSPHORIBOSYL)ANTHRANILATE ISOMERASE"/>
    <property type="match status" value="1"/>
</dbReference>
<dbReference type="EC" id="5.3.1.24" evidence="3 9"/>
<dbReference type="PATRIC" id="fig|946077.3.peg.1140"/>
<evidence type="ECO:0000256" key="7">
    <source>
        <dbReference type="ARBA" id="ARBA00023141"/>
    </source>
</evidence>
<evidence type="ECO:0000256" key="3">
    <source>
        <dbReference type="ARBA" id="ARBA00012572"/>
    </source>
</evidence>
<dbReference type="AlphaFoldDB" id="I0WH00"/>
<evidence type="ECO:0000313" key="12">
    <source>
        <dbReference type="Proteomes" id="UP000005938"/>
    </source>
</evidence>